<proteinExistence type="predicted"/>
<dbReference type="Proteomes" id="UP000470022">
    <property type="component" value="Chromosome"/>
</dbReference>
<accession>A0ACD5HAD1</accession>
<protein>
    <submittedName>
        <fullName evidence="1">Methyltransferase domain-containing protein</fullName>
    </submittedName>
</protein>
<gene>
    <name evidence="1" type="ORF">GL267_004520</name>
</gene>
<keyword evidence="1" id="KW-0808">Transferase</keyword>
<dbReference type="EMBL" id="CP127523">
    <property type="protein sequence ID" value="XRI69958.1"/>
    <property type="molecule type" value="Genomic_DNA"/>
</dbReference>
<evidence type="ECO:0000313" key="2">
    <source>
        <dbReference type="Proteomes" id="UP000470022"/>
    </source>
</evidence>
<name>A0ACD5HAD1_9PROT</name>
<evidence type="ECO:0000313" key="1">
    <source>
        <dbReference type="EMBL" id="XRI69958.1"/>
    </source>
</evidence>
<sequence length="366" mass="41012">MFDFSQMLHDERTRCLRSLPKFSGTVLSAGCAGTWYFNWFEDCTGHSGKHIGIELYSEKPPDLPENVEWTANSVGDMRDVDSASVAVVFSGQNIEHLIPKDVAGFLLESNRVLKNEGLLVIDSPNRSSTQHLGWAQPEHTLEFTADEMVSLLDAAGFDVMETRGIWLVRDPVTKRPFDLFSCQEGELDSDERRYMARLHAEDSFIWWINAKKHRSADTEKVVKLVSDIFFRNYDSFVNARFVSHSGVKGWEWGASVVTVHPEDSGCVLNGPYIPLSDGNYQAIFHIRNETEPVADGVEIVLEVVSAFGDVIHGKRVIGFGELKKIKGWTEFSVDFGVVGYVTAVETKVMVKNYSGSVLAHVNILKE</sequence>
<organism evidence="1 2">
    <name type="scientific">Acidithiobacillus ferrianus</name>
    <dbReference type="NCBI Taxonomy" id="2678518"/>
    <lineage>
        <taxon>Bacteria</taxon>
        <taxon>Pseudomonadati</taxon>
        <taxon>Pseudomonadota</taxon>
        <taxon>Acidithiobacillia</taxon>
        <taxon>Acidithiobacillales</taxon>
        <taxon>Acidithiobacillaceae</taxon>
        <taxon>Acidithiobacillus</taxon>
    </lineage>
</organism>
<keyword evidence="1" id="KW-0489">Methyltransferase</keyword>
<reference evidence="1" key="1">
    <citation type="submission" date="2023-06" db="EMBL/GenBank/DDBJ databases">
        <title>Complete and circular genome of Acidithiobacillus ferrianus DSM 107098.</title>
        <authorList>
            <person name="Norris P.R."/>
            <person name="Falagan C."/>
            <person name="Moya-Beltran A."/>
            <person name="Castro M."/>
            <person name="Quatrini R."/>
            <person name="Johnson D.B."/>
        </authorList>
    </citation>
    <scope>NUCLEOTIDE SEQUENCE</scope>
    <source>
        <strain evidence="1">MG</strain>
    </source>
</reference>
<keyword evidence="2" id="KW-1185">Reference proteome</keyword>